<accession>A0ABP0FQM3</accession>
<name>A0ABP0FQM3_CLALP</name>
<gene>
    <name evidence="1" type="ORF">CVLEPA_LOCUS10960</name>
</gene>
<reference evidence="1 2" key="1">
    <citation type="submission" date="2024-02" db="EMBL/GenBank/DDBJ databases">
        <authorList>
            <person name="Daric V."/>
            <person name="Darras S."/>
        </authorList>
    </citation>
    <scope>NUCLEOTIDE SEQUENCE [LARGE SCALE GENOMIC DNA]</scope>
</reference>
<evidence type="ECO:0000313" key="2">
    <source>
        <dbReference type="Proteomes" id="UP001642483"/>
    </source>
</evidence>
<evidence type="ECO:0000313" key="1">
    <source>
        <dbReference type="EMBL" id="CAK8680717.1"/>
    </source>
</evidence>
<proteinExistence type="predicted"/>
<comment type="caution">
    <text evidence="1">The sequence shown here is derived from an EMBL/GenBank/DDBJ whole genome shotgun (WGS) entry which is preliminary data.</text>
</comment>
<organism evidence="1 2">
    <name type="scientific">Clavelina lepadiformis</name>
    <name type="common">Light-bulb sea squirt</name>
    <name type="synonym">Ascidia lepadiformis</name>
    <dbReference type="NCBI Taxonomy" id="159417"/>
    <lineage>
        <taxon>Eukaryota</taxon>
        <taxon>Metazoa</taxon>
        <taxon>Chordata</taxon>
        <taxon>Tunicata</taxon>
        <taxon>Ascidiacea</taxon>
        <taxon>Aplousobranchia</taxon>
        <taxon>Clavelinidae</taxon>
        <taxon>Clavelina</taxon>
    </lineage>
</organism>
<sequence>MLMNRGRTWREVGALFSGAEEGKSLLASVIIPLLSILRLPPQLSALFYLYDVITCHKALVSNVIELTPSELLGSPGAQFVYCTSELSDHLNWRSDPREFRPIQMLDGQANNCDVRKAEKRIL</sequence>
<dbReference type="Proteomes" id="UP001642483">
    <property type="component" value="Unassembled WGS sequence"/>
</dbReference>
<keyword evidence="2" id="KW-1185">Reference proteome</keyword>
<dbReference type="EMBL" id="CAWYQH010000079">
    <property type="protein sequence ID" value="CAK8680717.1"/>
    <property type="molecule type" value="Genomic_DNA"/>
</dbReference>
<protein>
    <submittedName>
        <fullName evidence="1">Uncharacterized protein</fullName>
    </submittedName>
</protein>